<organism evidence="17 18">
    <name type="scientific">Marinomonas fungiae</name>
    <dbReference type="NCBI Taxonomy" id="1137284"/>
    <lineage>
        <taxon>Bacteria</taxon>
        <taxon>Pseudomonadati</taxon>
        <taxon>Pseudomonadota</taxon>
        <taxon>Gammaproteobacteria</taxon>
        <taxon>Oceanospirillales</taxon>
        <taxon>Oceanospirillaceae</taxon>
        <taxon>Marinomonas</taxon>
    </lineage>
</organism>
<evidence type="ECO:0000259" key="16">
    <source>
        <dbReference type="PROSITE" id="PS50887"/>
    </source>
</evidence>
<dbReference type="PROSITE" id="PS50887">
    <property type="entry name" value="GGDEF"/>
    <property type="match status" value="1"/>
</dbReference>
<dbReference type="InterPro" id="IPR000014">
    <property type="entry name" value="PAS"/>
</dbReference>
<dbReference type="FunFam" id="3.20.20.450:FF:000001">
    <property type="entry name" value="Cyclic di-GMP phosphodiesterase yahA"/>
    <property type="match status" value="1"/>
</dbReference>
<feature type="transmembrane region" description="Helical" evidence="12">
    <location>
        <begin position="197"/>
        <end position="215"/>
    </location>
</feature>
<dbReference type="Pfam" id="PF00563">
    <property type="entry name" value="EAL"/>
    <property type="match status" value="1"/>
</dbReference>
<keyword evidence="8 12" id="KW-1133">Transmembrane helix</keyword>
<proteinExistence type="inferred from homology"/>
<keyword evidence="6" id="KW-0973">c-di-GMP</keyword>
<feature type="domain" description="PAC" evidence="14">
    <location>
        <begin position="534"/>
        <end position="586"/>
    </location>
</feature>
<keyword evidence="7 12" id="KW-0812">Transmembrane</keyword>
<dbReference type="Gene3D" id="3.20.20.450">
    <property type="entry name" value="EAL domain"/>
    <property type="match status" value="1"/>
</dbReference>
<feature type="transmembrane region" description="Helical" evidence="12">
    <location>
        <begin position="227"/>
        <end position="246"/>
    </location>
</feature>
<dbReference type="Pfam" id="PF13426">
    <property type="entry name" value="PAS_9"/>
    <property type="match status" value="1"/>
</dbReference>
<dbReference type="PROSITE" id="PS50113">
    <property type="entry name" value="PAC"/>
    <property type="match status" value="1"/>
</dbReference>
<evidence type="ECO:0000259" key="13">
    <source>
        <dbReference type="PROSITE" id="PS50112"/>
    </source>
</evidence>
<dbReference type="InterPro" id="IPR052155">
    <property type="entry name" value="Biofilm_reg_signaling"/>
</dbReference>
<comment type="subcellular location">
    <subcellularLocation>
        <location evidence="2">Membrane</location>
        <topology evidence="2">Multi-pass membrane protein</topology>
    </subcellularLocation>
</comment>
<dbReference type="Gene3D" id="3.30.450.20">
    <property type="entry name" value="PAS domain"/>
    <property type="match status" value="1"/>
</dbReference>
<dbReference type="InterPro" id="IPR029787">
    <property type="entry name" value="Nucleotide_cyclase"/>
</dbReference>
<evidence type="ECO:0000256" key="2">
    <source>
        <dbReference type="ARBA" id="ARBA00004141"/>
    </source>
</evidence>
<feature type="transmembrane region" description="Helical" evidence="12">
    <location>
        <begin position="258"/>
        <end position="277"/>
    </location>
</feature>
<dbReference type="SMART" id="SM00267">
    <property type="entry name" value="GGDEF"/>
    <property type="match status" value="1"/>
</dbReference>
<feature type="transmembrane region" description="Helical" evidence="12">
    <location>
        <begin position="113"/>
        <end position="135"/>
    </location>
</feature>
<evidence type="ECO:0000313" key="18">
    <source>
        <dbReference type="Proteomes" id="UP000182769"/>
    </source>
</evidence>
<dbReference type="EMBL" id="CYHG01000012">
    <property type="protein sequence ID" value="CUB05580.1"/>
    <property type="molecule type" value="Genomic_DNA"/>
</dbReference>
<name>A0A0K6IR52_9GAMM</name>
<dbReference type="PANTHER" id="PTHR44757">
    <property type="entry name" value="DIGUANYLATE CYCLASE DGCP"/>
    <property type="match status" value="1"/>
</dbReference>
<evidence type="ECO:0000256" key="11">
    <source>
        <dbReference type="ARBA" id="ARBA00051114"/>
    </source>
</evidence>
<dbReference type="SUPFAM" id="SSF55073">
    <property type="entry name" value="Nucleotide cyclase"/>
    <property type="match status" value="1"/>
</dbReference>
<dbReference type="Pfam" id="PF00990">
    <property type="entry name" value="GGDEF"/>
    <property type="match status" value="1"/>
</dbReference>
<dbReference type="PROSITE" id="PS50883">
    <property type="entry name" value="EAL"/>
    <property type="match status" value="1"/>
</dbReference>
<feature type="domain" description="PAS" evidence="13">
    <location>
        <begin position="456"/>
        <end position="527"/>
    </location>
</feature>
<dbReference type="InterPro" id="IPR035919">
    <property type="entry name" value="EAL_sf"/>
</dbReference>
<dbReference type="InterPro" id="IPR018047">
    <property type="entry name" value="Ammonium_transpt_CS"/>
</dbReference>
<dbReference type="SUPFAM" id="SSF141868">
    <property type="entry name" value="EAL domain-like"/>
    <property type="match status" value="1"/>
</dbReference>
<dbReference type="AlphaFoldDB" id="A0A0K6IR52"/>
<comment type="catalytic activity">
    <reaction evidence="11">
        <text>3',3'-c-di-GMP + H2O = 5'-phosphoguanylyl(3'-&gt;5')guanosine + H(+)</text>
        <dbReference type="Rhea" id="RHEA:24902"/>
        <dbReference type="ChEBI" id="CHEBI:15377"/>
        <dbReference type="ChEBI" id="CHEBI:15378"/>
        <dbReference type="ChEBI" id="CHEBI:58754"/>
        <dbReference type="ChEBI" id="CHEBI:58805"/>
        <dbReference type="EC" id="3.1.4.52"/>
    </reaction>
    <physiologicalReaction direction="left-to-right" evidence="11">
        <dbReference type="Rhea" id="RHEA:24903"/>
    </physiologicalReaction>
</comment>
<keyword evidence="9 12" id="KW-0472">Membrane</keyword>
<feature type="domain" description="GGDEF" evidence="16">
    <location>
        <begin position="618"/>
        <end position="750"/>
    </location>
</feature>
<protein>
    <recommendedName>
        <fullName evidence="4">cyclic-guanylate-specific phosphodiesterase</fullName>
        <ecNumber evidence="4">3.1.4.52</ecNumber>
    </recommendedName>
</protein>
<evidence type="ECO:0000256" key="7">
    <source>
        <dbReference type="ARBA" id="ARBA00022692"/>
    </source>
</evidence>
<evidence type="ECO:0000256" key="3">
    <source>
        <dbReference type="ARBA" id="ARBA00005887"/>
    </source>
</evidence>
<dbReference type="FunFam" id="3.30.70.270:FF:000001">
    <property type="entry name" value="Diguanylate cyclase domain protein"/>
    <property type="match status" value="1"/>
</dbReference>
<dbReference type="Proteomes" id="UP000182769">
    <property type="component" value="Unassembled WGS sequence"/>
</dbReference>
<dbReference type="SMART" id="SM00091">
    <property type="entry name" value="PAS"/>
    <property type="match status" value="1"/>
</dbReference>
<feature type="transmembrane region" description="Helical" evidence="12">
    <location>
        <begin position="85"/>
        <end position="106"/>
    </location>
</feature>
<evidence type="ECO:0000256" key="12">
    <source>
        <dbReference type="SAM" id="Phobius"/>
    </source>
</evidence>
<accession>A0A0K6IR52</accession>
<dbReference type="RefSeq" id="WP_055464107.1">
    <property type="nucleotide sequence ID" value="NZ_CYHG01000012.1"/>
</dbReference>
<feature type="transmembrane region" description="Helical" evidence="12">
    <location>
        <begin position="6"/>
        <end position="24"/>
    </location>
</feature>
<evidence type="ECO:0000313" key="17">
    <source>
        <dbReference type="EMBL" id="CUB05580.1"/>
    </source>
</evidence>
<dbReference type="InterPro" id="IPR024041">
    <property type="entry name" value="NH4_transpt_AmtB-like_dom"/>
</dbReference>
<dbReference type="EC" id="3.1.4.52" evidence="4"/>
<evidence type="ECO:0000256" key="4">
    <source>
        <dbReference type="ARBA" id="ARBA00012282"/>
    </source>
</evidence>
<dbReference type="InterPro" id="IPR001905">
    <property type="entry name" value="Ammonium_transpt"/>
</dbReference>
<dbReference type="SMART" id="SM00052">
    <property type="entry name" value="EAL"/>
    <property type="match status" value="1"/>
</dbReference>
<dbReference type="PROSITE" id="PS50112">
    <property type="entry name" value="PAS"/>
    <property type="match status" value="1"/>
</dbReference>
<keyword evidence="18" id="KW-1185">Reference proteome</keyword>
<dbReference type="SUPFAM" id="SSF55785">
    <property type="entry name" value="PYP-like sensor domain (PAS domain)"/>
    <property type="match status" value="1"/>
</dbReference>
<evidence type="ECO:0000256" key="1">
    <source>
        <dbReference type="ARBA" id="ARBA00001946"/>
    </source>
</evidence>
<evidence type="ECO:0000256" key="8">
    <source>
        <dbReference type="ARBA" id="ARBA00022989"/>
    </source>
</evidence>
<reference evidence="18" key="1">
    <citation type="submission" date="2015-08" db="EMBL/GenBank/DDBJ databases">
        <authorList>
            <person name="Varghese N."/>
        </authorList>
    </citation>
    <scope>NUCLEOTIDE SEQUENCE [LARGE SCALE GENOMIC DNA]</scope>
    <source>
        <strain evidence="18">JCM 18476</strain>
    </source>
</reference>
<keyword evidence="10" id="KW-0924">Ammonia transport</keyword>
<feature type="transmembrane region" description="Helical" evidence="12">
    <location>
        <begin position="311"/>
        <end position="328"/>
    </location>
</feature>
<dbReference type="PANTHER" id="PTHR44757:SF2">
    <property type="entry name" value="BIOFILM ARCHITECTURE MAINTENANCE PROTEIN MBAA"/>
    <property type="match status" value="1"/>
</dbReference>
<dbReference type="GO" id="GO:0071732">
    <property type="term" value="P:cellular response to nitric oxide"/>
    <property type="evidence" value="ECO:0007669"/>
    <property type="project" value="UniProtKB-ARBA"/>
</dbReference>
<evidence type="ECO:0000256" key="6">
    <source>
        <dbReference type="ARBA" id="ARBA00022636"/>
    </source>
</evidence>
<dbReference type="NCBIfam" id="TIGR00229">
    <property type="entry name" value="sensory_box"/>
    <property type="match status" value="1"/>
</dbReference>
<dbReference type="GO" id="GO:0016020">
    <property type="term" value="C:membrane"/>
    <property type="evidence" value="ECO:0007669"/>
    <property type="project" value="UniProtKB-SubCell"/>
</dbReference>
<dbReference type="PROSITE" id="PS01219">
    <property type="entry name" value="AMMONIUM_TRANSP"/>
    <property type="match status" value="1"/>
</dbReference>
<dbReference type="CDD" id="cd00130">
    <property type="entry name" value="PAS"/>
    <property type="match status" value="1"/>
</dbReference>
<dbReference type="NCBIfam" id="TIGR00254">
    <property type="entry name" value="GGDEF"/>
    <property type="match status" value="1"/>
</dbReference>
<dbReference type="InterPro" id="IPR000700">
    <property type="entry name" value="PAS-assoc_C"/>
</dbReference>
<sequence length="1022" mass="114047">MVEVVWLLVSATLVFMMQAGFLCLESGRIRSKNSINVAAKNISDFIVSSAVFNLVGFGLMFGASYQGIFGTSDFLFGDQASFSSIAFFLFQMMFCGTAATLVSGAVAERMTFVGYLAITIILSAFIYPIVGHWAWNGIYQVNSQGWLETLGFIDFAGSTIVHSVGGWVALVAIWMIGPRLRRFDQGILLPQGSNLPLSGLGVLLIWLGWVGFNGGSTLSFDKSVPHILLNTFISAIWGGIASTLLFYSLYRYINVSQLLNGVISGLVGITAGCHVVSTSASIFIGLMSGIITVVGSILMERWRLDDALDVVPSHLFAGVWGTLAVSLFGNLETMATGLSRWQQFQVQALGVVSIGAYCVIVSVVALTLLTKIMRLRVTHEEEEQGLNIAEHRATTELIDLLNSMHYQEDQADFSKHVPEEPFTEVGQIAKQYNQVIDRVQQEISERDQALYWFKESEMRKSAILDSSMDCIVTIDGEGNIIEYNPAAERTFGVLKRQVKGANFITTFVPENERTGILSSLETGFSSSDGWLINRRNHFQLQRGDNEVFPVEIAITKVVNEQGSFQEFTLHIRDVTRHVKLQQRLRFLAYSDPLTSLFNRTYMTERLEHALQQAQDTHQAVALLFLDLDKFKIINDTLGHKAGDELLCEVSERLSRVVSESDIIARWGGDEFLIMLKHDVCTSRAERLANEILQQMREPVLLAGKPVKVGTSIGIAMTEQLYNAELLIQQADMAMYWAKQNGRDNAKFFEAYMASEVTSRFQYEQEIKDALDQQQFHLLYQPQVDTLSQSIVGFEALIRWSHPANGMVSPAEFIPIAEESNLICRIGDWVLEHSIATLSQWQKECANALPIAVNISGRHFVAEGFIKTIETLLLRHQVDGQLLKIEITEGVFIHDMSQCIDIMGALKAIGVEISVDDFGTGYSSLHYLKELPLDILKIDKSFVREIGDQAEGDKICEAIIQLAHNLDLKVIAEGVETQEQAKVLNRLGCYIHQGYYYDRPLSEDAALKLLKREQHTPDEVKVP</sequence>
<dbReference type="InterPro" id="IPR043128">
    <property type="entry name" value="Rev_trsase/Diguanyl_cyclase"/>
</dbReference>
<dbReference type="Pfam" id="PF00909">
    <property type="entry name" value="Ammonium_transp"/>
    <property type="match status" value="1"/>
</dbReference>
<evidence type="ECO:0000256" key="9">
    <source>
        <dbReference type="ARBA" id="ARBA00023136"/>
    </source>
</evidence>
<dbReference type="InterPro" id="IPR035965">
    <property type="entry name" value="PAS-like_dom_sf"/>
</dbReference>
<comment type="similarity">
    <text evidence="3">Belongs to the ammonia transporter channel (TC 1.A.11.2) family.</text>
</comment>
<evidence type="ECO:0000259" key="15">
    <source>
        <dbReference type="PROSITE" id="PS50883"/>
    </source>
</evidence>
<dbReference type="NCBIfam" id="TIGR00836">
    <property type="entry name" value="amt"/>
    <property type="match status" value="1"/>
</dbReference>
<evidence type="ECO:0000259" key="14">
    <source>
        <dbReference type="PROSITE" id="PS50113"/>
    </source>
</evidence>
<feature type="transmembrane region" description="Helical" evidence="12">
    <location>
        <begin position="45"/>
        <end position="65"/>
    </location>
</feature>
<dbReference type="OrthoDB" id="9787514at2"/>
<evidence type="ECO:0000256" key="5">
    <source>
        <dbReference type="ARBA" id="ARBA00022448"/>
    </source>
</evidence>
<dbReference type="InterPro" id="IPR000160">
    <property type="entry name" value="GGDEF_dom"/>
</dbReference>
<feature type="transmembrane region" description="Helical" evidence="12">
    <location>
        <begin position="155"/>
        <end position="176"/>
    </location>
</feature>
<dbReference type="Gene3D" id="3.30.70.270">
    <property type="match status" value="1"/>
</dbReference>
<dbReference type="GO" id="GO:0008519">
    <property type="term" value="F:ammonium channel activity"/>
    <property type="evidence" value="ECO:0007669"/>
    <property type="project" value="InterPro"/>
</dbReference>
<dbReference type="STRING" id="1137284.GCA_001418205_03061"/>
<dbReference type="InterPro" id="IPR029020">
    <property type="entry name" value="Ammonium/urea_transptr"/>
</dbReference>
<dbReference type="Gene3D" id="1.10.3430.10">
    <property type="entry name" value="Ammonium transporter AmtB like domains"/>
    <property type="match status" value="1"/>
</dbReference>
<dbReference type="SUPFAM" id="SSF111352">
    <property type="entry name" value="Ammonium transporter"/>
    <property type="match status" value="1"/>
</dbReference>
<dbReference type="CDD" id="cd01949">
    <property type="entry name" value="GGDEF"/>
    <property type="match status" value="1"/>
</dbReference>
<keyword evidence="5" id="KW-0813">Transport</keyword>
<comment type="cofactor">
    <cofactor evidence="1">
        <name>Mg(2+)</name>
        <dbReference type="ChEBI" id="CHEBI:18420"/>
    </cofactor>
</comment>
<dbReference type="InterPro" id="IPR001633">
    <property type="entry name" value="EAL_dom"/>
</dbReference>
<evidence type="ECO:0000256" key="10">
    <source>
        <dbReference type="ARBA" id="ARBA00023177"/>
    </source>
</evidence>
<dbReference type="GO" id="GO:0071111">
    <property type="term" value="F:cyclic-guanylate-specific phosphodiesterase activity"/>
    <property type="evidence" value="ECO:0007669"/>
    <property type="project" value="UniProtKB-EC"/>
</dbReference>
<feature type="domain" description="EAL" evidence="15">
    <location>
        <begin position="759"/>
        <end position="1013"/>
    </location>
</feature>
<feature type="transmembrane region" description="Helical" evidence="12">
    <location>
        <begin position="348"/>
        <end position="369"/>
    </location>
</feature>
<gene>
    <name evidence="17" type="ORF">Ga0061065_1122</name>
</gene>
<dbReference type="CDD" id="cd01948">
    <property type="entry name" value="EAL"/>
    <property type="match status" value="1"/>
</dbReference>